<dbReference type="EMBL" id="CM017622">
    <property type="protein sequence ID" value="TYH92386.1"/>
    <property type="molecule type" value="Genomic_DNA"/>
</dbReference>
<dbReference type="AlphaFoldDB" id="A0A5D2MLP0"/>
<protein>
    <submittedName>
        <fullName evidence="2">Uncharacterized protein</fullName>
    </submittedName>
</protein>
<name>A0A5D2MLP0_GOSTO</name>
<dbReference type="Proteomes" id="UP000322667">
    <property type="component" value="Chromosome A13"/>
</dbReference>
<keyword evidence="1" id="KW-0472">Membrane</keyword>
<reference evidence="2 3" key="1">
    <citation type="submission" date="2019-07" db="EMBL/GenBank/DDBJ databases">
        <title>WGS assembly of Gossypium tomentosum.</title>
        <authorList>
            <person name="Chen Z.J."/>
            <person name="Sreedasyam A."/>
            <person name="Ando A."/>
            <person name="Song Q."/>
            <person name="De L."/>
            <person name="Hulse-Kemp A."/>
            <person name="Ding M."/>
            <person name="Ye W."/>
            <person name="Kirkbride R."/>
            <person name="Jenkins J."/>
            <person name="Plott C."/>
            <person name="Lovell J."/>
            <person name="Lin Y.-M."/>
            <person name="Vaughn R."/>
            <person name="Liu B."/>
            <person name="Li W."/>
            <person name="Simpson S."/>
            <person name="Scheffler B."/>
            <person name="Saski C."/>
            <person name="Grover C."/>
            <person name="Hu G."/>
            <person name="Conover J."/>
            <person name="Carlson J."/>
            <person name="Shu S."/>
            <person name="Boston L."/>
            <person name="Williams M."/>
            <person name="Peterson D."/>
            <person name="Mcgee K."/>
            <person name="Jones D."/>
            <person name="Wendel J."/>
            <person name="Stelly D."/>
            <person name="Grimwood J."/>
            <person name="Schmutz J."/>
        </authorList>
    </citation>
    <scope>NUCLEOTIDE SEQUENCE [LARGE SCALE GENOMIC DNA]</scope>
    <source>
        <strain evidence="2">7179.01</strain>
    </source>
</reference>
<keyword evidence="1" id="KW-1133">Transmembrane helix</keyword>
<sequence>MKTWFSPLDHPPTWFLDPRLQLFHRGVLLSNVLAKTTIIFFPFFFDARCPPSLRLTSTYYLLPTWLYQVWGFH</sequence>
<gene>
    <name evidence="2" type="ORF">ES332_A13G178800v1</name>
</gene>
<keyword evidence="1" id="KW-0812">Transmembrane</keyword>
<feature type="transmembrane region" description="Helical" evidence="1">
    <location>
        <begin position="22"/>
        <end position="45"/>
    </location>
</feature>
<evidence type="ECO:0000313" key="3">
    <source>
        <dbReference type="Proteomes" id="UP000322667"/>
    </source>
</evidence>
<evidence type="ECO:0000313" key="2">
    <source>
        <dbReference type="EMBL" id="TYH92386.1"/>
    </source>
</evidence>
<organism evidence="2 3">
    <name type="scientific">Gossypium tomentosum</name>
    <name type="common">Hawaiian cotton</name>
    <name type="synonym">Gossypium sandvicense</name>
    <dbReference type="NCBI Taxonomy" id="34277"/>
    <lineage>
        <taxon>Eukaryota</taxon>
        <taxon>Viridiplantae</taxon>
        <taxon>Streptophyta</taxon>
        <taxon>Embryophyta</taxon>
        <taxon>Tracheophyta</taxon>
        <taxon>Spermatophyta</taxon>
        <taxon>Magnoliopsida</taxon>
        <taxon>eudicotyledons</taxon>
        <taxon>Gunneridae</taxon>
        <taxon>Pentapetalae</taxon>
        <taxon>rosids</taxon>
        <taxon>malvids</taxon>
        <taxon>Malvales</taxon>
        <taxon>Malvaceae</taxon>
        <taxon>Malvoideae</taxon>
        <taxon>Gossypium</taxon>
    </lineage>
</organism>
<keyword evidence="3" id="KW-1185">Reference proteome</keyword>
<accession>A0A5D2MLP0</accession>
<proteinExistence type="predicted"/>
<evidence type="ECO:0000256" key="1">
    <source>
        <dbReference type="SAM" id="Phobius"/>
    </source>
</evidence>